<dbReference type="Pfam" id="PF00687">
    <property type="entry name" value="Ribosomal_L1"/>
    <property type="match status" value="1"/>
</dbReference>
<evidence type="ECO:0000256" key="5">
    <source>
        <dbReference type="ARBA" id="ARBA00022884"/>
    </source>
</evidence>
<keyword evidence="4 9" id="KW-0810">Translation regulation</keyword>
<dbReference type="GO" id="GO:0000049">
    <property type="term" value="F:tRNA binding"/>
    <property type="evidence" value="ECO:0007669"/>
    <property type="project" value="UniProtKB-KW"/>
</dbReference>
<evidence type="ECO:0000256" key="6">
    <source>
        <dbReference type="ARBA" id="ARBA00022980"/>
    </source>
</evidence>
<proteinExistence type="inferred from homology"/>
<dbReference type="PANTHER" id="PTHR36427:SF3">
    <property type="entry name" value="LARGE RIBOSOMAL SUBUNIT PROTEIN UL1M"/>
    <property type="match status" value="1"/>
</dbReference>
<keyword evidence="7 9" id="KW-0687">Ribonucleoprotein</keyword>
<dbReference type="Gene3D" id="3.30.190.20">
    <property type="match status" value="1"/>
</dbReference>
<dbReference type="GO" id="GO:0015934">
    <property type="term" value="C:large ribosomal subunit"/>
    <property type="evidence" value="ECO:0007669"/>
    <property type="project" value="InterPro"/>
</dbReference>
<dbReference type="NCBIfam" id="TIGR01169">
    <property type="entry name" value="rplA_bact"/>
    <property type="match status" value="1"/>
</dbReference>
<organism evidence="10 11">
    <name type="scientific">Candidatus Coatesbacteria bacterium RBG_13_66_14</name>
    <dbReference type="NCBI Taxonomy" id="1817816"/>
    <lineage>
        <taxon>Bacteria</taxon>
        <taxon>Candidatus Coatesiibacteriota</taxon>
    </lineage>
</organism>
<accession>A0A1F5FHL2</accession>
<dbReference type="CDD" id="cd00403">
    <property type="entry name" value="Ribosomal_L1"/>
    <property type="match status" value="1"/>
</dbReference>
<dbReference type="GO" id="GO:0019843">
    <property type="term" value="F:rRNA binding"/>
    <property type="evidence" value="ECO:0007669"/>
    <property type="project" value="UniProtKB-UniRule"/>
</dbReference>
<dbReference type="InterPro" id="IPR016095">
    <property type="entry name" value="Ribosomal_uL1_3-a/b-sand"/>
</dbReference>
<dbReference type="Gene3D" id="3.40.50.790">
    <property type="match status" value="1"/>
</dbReference>
<dbReference type="GO" id="GO:0003735">
    <property type="term" value="F:structural constituent of ribosome"/>
    <property type="evidence" value="ECO:0007669"/>
    <property type="project" value="InterPro"/>
</dbReference>
<evidence type="ECO:0000256" key="8">
    <source>
        <dbReference type="ARBA" id="ARBA00035241"/>
    </source>
</evidence>
<dbReference type="InterPro" id="IPR005878">
    <property type="entry name" value="Ribosom_uL1_bac-type"/>
</dbReference>
<dbReference type="InterPro" id="IPR028364">
    <property type="entry name" value="Ribosomal_uL1/biogenesis"/>
</dbReference>
<keyword evidence="5 9" id="KW-0694">RNA-binding</keyword>
<evidence type="ECO:0000313" key="11">
    <source>
        <dbReference type="Proteomes" id="UP000177187"/>
    </source>
</evidence>
<keyword evidence="2 9" id="KW-0678">Repressor</keyword>
<dbReference type="EMBL" id="MFAF01000016">
    <property type="protein sequence ID" value="OGD79057.1"/>
    <property type="molecule type" value="Genomic_DNA"/>
</dbReference>
<keyword evidence="6 9" id="KW-0689">Ribosomal protein</keyword>
<evidence type="ECO:0000256" key="1">
    <source>
        <dbReference type="ARBA" id="ARBA00010531"/>
    </source>
</evidence>
<dbReference type="SUPFAM" id="SSF56808">
    <property type="entry name" value="Ribosomal protein L1"/>
    <property type="match status" value="1"/>
</dbReference>
<keyword evidence="9" id="KW-0820">tRNA-binding</keyword>
<evidence type="ECO:0000256" key="3">
    <source>
        <dbReference type="ARBA" id="ARBA00022730"/>
    </source>
</evidence>
<dbReference type="GO" id="GO:0006412">
    <property type="term" value="P:translation"/>
    <property type="evidence" value="ECO:0007669"/>
    <property type="project" value="UniProtKB-UniRule"/>
</dbReference>
<dbReference type="HAMAP" id="MF_01318_B">
    <property type="entry name" value="Ribosomal_uL1_B"/>
    <property type="match status" value="1"/>
</dbReference>
<comment type="function">
    <text evidence="9">Binds directly to 23S rRNA. The L1 stalk is quite mobile in the ribosome, and is involved in E site tRNA release.</text>
</comment>
<protein>
    <recommendedName>
        <fullName evidence="8 9">Large ribosomal subunit protein uL1</fullName>
    </recommendedName>
</protein>
<reference evidence="10 11" key="1">
    <citation type="journal article" date="2016" name="Nat. Commun.">
        <title>Thousands of microbial genomes shed light on interconnected biogeochemical processes in an aquifer system.</title>
        <authorList>
            <person name="Anantharaman K."/>
            <person name="Brown C.T."/>
            <person name="Hug L.A."/>
            <person name="Sharon I."/>
            <person name="Castelle C.J."/>
            <person name="Probst A.J."/>
            <person name="Thomas B.C."/>
            <person name="Singh A."/>
            <person name="Wilkins M.J."/>
            <person name="Karaoz U."/>
            <person name="Brodie E.L."/>
            <person name="Williams K.H."/>
            <person name="Hubbard S.S."/>
            <person name="Banfield J.F."/>
        </authorList>
    </citation>
    <scope>NUCLEOTIDE SEQUENCE [LARGE SCALE GENOMIC DNA]</scope>
</reference>
<evidence type="ECO:0000313" key="10">
    <source>
        <dbReference type="EMBL" id="OGD79057.1"/>
    </source>
</evidence>
<dbReference type="InterPro" id="IPR023674">
    <property type="entry name" value="Ribosomal_uL1-like"/>
</dbReference>
<dbReference type="FunFam" id="3.40.50.790:FF:000001">
    <property type="entry name" value="50S ribosomal protein L1"/>
    <property type="match status" value="1"/>
</dbReference>
<dbReference type="Proteomes" id="UP000177187">
    <property type="component" value="Unassembled WGS sequence"/>
</dbReference>
<dbReference type="GO" id="GO:0006417">
    <property type="term" value="P:regulation of translation"/>
    <property type="evidence" value="ECO:0007669"/>
    <property type="project" value="UniProtKB-KW"/>
</dbReference>
<evidence type="ECO:0000256" key="7">
    <source>
        <dbReference type="ARBA" id="ARBA00023274"/>
    </source>
</evidence>
<comment type="function">
    <text evidence="9">Protein L1 is also a translational repressor protein, it controls the translation of the L11 operon by binding to its mRNA.</text>
</comment>
<sequence length="234" mass="25475">MPIGKRMREMRGKVPEEPILLRDALALVKQMAVEKFDATCDMAIRLGVDPRKAEENIRGSCPAPAGLGRKVTVLAFVGGEKLQEAKDAGADIIGDEEIIEKIQNGWLEFDKVVATPDQMKSLAKLGRVLGPKKLMPSPKDGTVSFEISQAIALLKTGQINFRVDKAGIVHAQVGKVSFDVDALYRNAMSLMETLVRLRPASVKGRYIKSIHVSSTMGPSVKVDPKVVVDETRVA</sequence>
<dbReference type="PANTHER" id="PTHR36427">
    <property type="entry name" value="54S RIBOSOMAL PROTEIN L1, MITOCHONDRIAL"/>
    <property type="match status" value="1"/>
</dbReference>
<evidence type="ECO:0000256" key="4">
    <source>
        <dbReference type="ARBA" id="ARBA00022845"/>
    </source>
</evidence>
<comment type="subunit">
    <text evidence="9">Part of the 50S ribosomal subunit.</text>
</comment>
<dbReference type="InterPro" id="IPR002143">
    <property type="entry name" value="Ribosomal_uL1"/>
</dbReference>
<dbReference type="STRING" id="1817816.A2Y64_06625"/>
<dbReference type="PIRSF" id="PIRSF002155">
    <property type="entry name" value="Ribosomal_L1"/>
    <property type="match status" value="1"/>
</dbReference>
<evidence type="ECO:0000256" key="2">
    <source>
        <dbReference type="ARBA" id="ARBA00022491"/>
    </source>
</evidence>
<gene>
    <name evidence="9" type="primary">rplA</name>
    <name evidence="10" type="ORF">A2Y64_06625</name>
</gene>
<comment type="similarity">
    <text evidence="1 9">Belongs to the universal ribosomal protein uL1 family.</text>
</comment>
<keyword evidence="3 9" id="KW-0699">rRNA-binding</keyword>
<evidence type="ECO:0000256" key="9">
    <source>
        <dbReference type="HAMAP-Rule" id="MF_01318"/>
    </source>
</evidence>
<dbReference type="AlphaFoldDB" id="A0A1F5FHL2"/>
<comment type="caution">
    <text evidence="10">The sequence shown here is derived from an EMBL/GenBank/DDBJ whole genome shotgun (WGS) entry which is preliminary data.</text>
</comment>
<name>A0A1F5FHL2_9BACT</name>